<sequence length="148" mass="15970">MAVGYGLWAVGCELWAMGYGLWAMGRGMRAGGAGGGARRLLRFTFLHPLLLPTRSLPTQTMPSLTAQYASDTAPHKPFTRTLPALPDPPAARERVAYLAALQPALRALQADLNAFLTQRMEHDRAAGASKADDAKAEETYGEEVVDED</sequence>
<evidence type="ECO:0000256" key="7">
    <source>
        <dbReference type="ARBA" id="ARBA00022694"/>
    </source>
</evidence>
<keyword evidence="9" id="KW-0805">Transcription regulation</keyword>
<feature type="compositionally biased region" description="Basic and acidic residues" evidence="14">
    <location>
        <begin position="123"/>
        <end position="138"/>
    </location>
</feature>
<comment type="function">
    <text evidence="13">Component of the EKC/KEOPS complex that is required for the formation of a threonylcarbamoyl group on adenosine at position 37 (t(6)A37) in tRNAs that read codons beginning with adenine. The complex is probably involved in the transfer of the threonylcarbamoyl moiety of threonylcarbamoyl-AMP (TC-AMP) to the N6 group of A37. GON7 likely plays a supporting role to the catalytic subunit KAE1 in the complex. The EKC/KEOPS complex also promotes both telomere uncapping and telomere elongation. The complex is required for efficient recruitment of transcriptional coactivators.</text>
</comment>
<feature type="region of interest" description="Disordered" evidence="14">
    <location>
        <begin position="123"/>
        <end position="148"/>
    </location>
</feature>
<comment type="similarity">
    <text evidence="3">Belongs to the GON7 family.</text>
</comment>
<dbReference type="GO" id="GO:0005634">
    <property type="term" value="C:nucleus"/>
    <property type="evidence" value="ECO:0007669"/>
    <property type="project" value="UniProtKB-SubCell"/>
</dbReference>
<reference evidence="15" key="1">
    <citation type="journal article" date="2020" name="Stud. Mycol.">
        <title>101 Dothideomycetes genomes: a test case for predicting lifestyles and emergence of pathogens.</title>
        <authorList>
            <person name="Haridas S."/>
            <person name="Albert R."/>
            <person name="Binder M."/>
            <person name="Bloem J."/>
            <person name="Labutti K."/>
            <person name="Salamov A."/>
            <person name="Andreopoulos B."/>
            <person name="Baker S."/>
            <person name="Barry K."/>
            <person name="Bills G."/>
            <person name="Bluhm B."/>
            <person name="Cannon C."/>
            <person name="Castanera R."/>
            <person name="Culley D."/>
            <person name="Daum C."/>
            <person name="Ezra D."/>
            <person name="Gonzalez J."/>
            <person name="Henrissat B."/>
            <person name="Kuo A."/>
            <person name="Liang C."/>
            <person name="Lipzen A."/>
            <person name="Lutzoni F."/>
            <person name="Magnuson J."/>
            <person name="Mondo S."/>
            <person name="Nolan M."/>
            <person name="Ohm R."/>
            <person name="Pangilinan J."/>
            <person name="Park H.-J."/>
            <person name="Ramirez L."/>
            <person name="Alfaro M."/>
            <person name="Sun H."/>
            <person name="Tritt A."/>
            <person name="Yoshinaga Y."/>
            <person name="Zwiers L.-H."/>
            <person name="Turgeon B."/>
            <person name="Goodwin S."/>
            <person name="Spatafora J."/>
            <person name="Crous P."/>
            <person name="Grigoriev I."/>
        </authorList>
    </citation>
    <scope>NUCLEOTIDE SEQUENCE</scope>
    <source>
        <strain evidence="15">HMLAC05119</strain>
    </source>
</reference>
<comment type="subunit">
    <text evidence="4">Component of the EKC/KEOPS complex composed of at least BUD32, CGI121, GON7, KAE1 and PCC1; the whole complex dimerizes.</text>
</comment>
<dbReference type="Pfam" id="PF08738">
    <property type="entry name" value="Gon7"/>
    <property type="match status" value="1"/>
</dbReference>
<accession>A0A6A5QT54</accession>
<keyword evidence="12" id="KW-0539">Nucleus</keyword>
<evidence type="ECO:0000256" key="1">
    <source>
        <dbReference type="ARBA" id="ARBA00004123"/>
    </source>
</evidence>
<evidence type="ECO:0000256" key="9">
    <source>
        <dbReference type="ARBA" id="ARBA00023015"/>
    </source>
</evidence>
<name>A0A6A5QT54_AMPQU</name>
<keyword evidence="16" id="KW-1185">Reference proteome</keyword>
<keyword evidence="8" id="KW-0779">Telomere</keyword>
<evidence type="ECO:0000256" key="10">
    <source>
        <dbReference type="ARBA" id="ARBA00023159"/>
    </source>
</evidence>
<evidence type="ECO:0000256" key="5">
    <source>
        <dbReference type="ARBA" id="ARBA00019746"/>
    </source>
</evidence>
<dbReference type="AlphaFoldDB" id="A0A6A5QT54"/>
<evidence type="ECO:0000256" key="4">
    <source>
        <dbReference type="ARBA" id="ARBA00011534"/>
    </source>
</evidence>
<evidence type="ECO:0000313" key="15">
    <source>
        <dbReference type="EMBL" id="KAF1917127.1"/>
    </source>
</evidence>
<evidence type="ECO:0000256" key="3">
    <source>
        <dbReference type="ARBA" id="ARBA00008529"/>
    </source>
</evidence>
<proteinExistence type="inferred from homology"/>
<dbReference type="GO" id="GO:0000781">
    <property type="term" value="C:chromosome, telomeric region"/>
    <property type="evidence" value="ECO:0007669"/>
    <property type="project" value="UniProtKB-SubCell"/>
</dbReference>
<evidence type="ECO:0000313" key="16">
    <source>
        <dbReference type="Proteomes" id="UP000800096"/>
    </source>
</evidence>
<feature type="compositionally biased region" description="Acidic residues" evidence="14">
    <location>
        <begin position="139"/>
        <end position="148"/>
    </location>
</feature>
<evidence type="ECO:0000256" key="14">
    <source>
        <dbReference type="SAM" id="MobiDB-lite"/>
    </source>
</evidence>
<evidence type="ECO:0000256" key="12">
    <source>
        <dbReference type="ARBA" id="ARBA00023242"/>
    </source>
</evidence>
<dbReference type="OrthoDB" id="2288868at2759"/>
<keyword evidence="11" id="KW-0804">Transcription</keyword>
<dbReference type="EMBL" id="ML979135">
    <property type="protein sequence ID" value="KAF1917127.1"/>
    <property type="molecule type" value="Genomic_DNA"/>
</dbReference>
<keyword evidence="10" id="KW-0010">Activator</keyword>
<evidence type="ECO:0000256" key="11">
    <source>
        <dbReference type="ARBA" id="ARBA00023163"/>
    </source>
</evidence>
<dbReference type="InterPro" id="IPR014849">
    <property type="entry name" value="EKC/KEOPS_Gon7"/>
</dbReference>
<comment type="subcellular location">
    <subcellularLocation>
        <location evidence="2">Chromosome</location>
        <location evidence="2">Telomere</location>
    </subcellularLocation>
    <subcellularLocation>
        <location evidence="1">Nucleus</location>
    </subcellularLocation>
</comment>
<evidence type="ECO:0000256" key="13">
    <source>
        <dbReference type="ARBA" id="ARBA00025393"/>
    </source>
</evidence>
<evidence type="ECO:0000256" key="2">
    <source>
        <dbReference type="ARBA" id="ARBA00004574"/>
    </source>
</evidence>
<evidence type="ECO:0000256" key="6">
    <source>
        <dbReference type="ARBA" id="ARBA00022454"/>
    </source>
</evidence>
<protein>
    <recommendedName>
        <fullName evidence="5">EKC/KEOPS complex subunit GON7</fullName>
    </recommendedName>
</protein>
<keyword evidence="6" id="KW-0158">Chromosome</keyword>
<organism evidence="15 16">
    <name type="scientific">Ampelomyces quisqualis</name>
    <name type="common">Powdery mildew agent</name>
    <dbReference type="NCBI Taxonomy" id="50730"/>
    <lineage>
        <taxon>Eukaryota</taxon>
        <taxon>Fungi</taxon>
        <taxon>Dikarya</taxon>
        <taxon>Ascomycota</taxon>
        <taxon>Pezizomycotina</taxon>
        <taxon>Dothideomycetes</taxon>
        <taxon>Pleosporomycetidae</taxon>
        <taxon>Pleosporales</taxon>
        <taxon>Pleosporineae</taxon>
        <taxon>Phaeosphaeriaceae</taxon>
        <taxon>Ampelomyces</taxon>
    </lineage>
</organism>
<keyword evidence="7" id="KW-0819">tRNA processing</keyword>
<evidence type="ECO:0000256" key="8">
    <source>
        <dbReference type="ARBA" id="ARBA00022895"/>
    </source>
</evidence>
<dbReference type="GO" id="GO:0008033">
    <property type="term" value="P:tRNA processing"/>
    <property type="evidence" value="ECO:0007669"/>
    <property type="project" value="UniProtKB-KW"/>
</dbReference>
<gene>
    <name evidence="15" type="ORF">BDU57DRAFT_539327</name>
</gene>
<dbReference type="Proteomes" id="UP000800096">
    <property type="component" value="Unassembled WGS sequence"/>
</dbReference>